<accession>A0A0E9UMW7</accession>
<dbReference type="EMBL" id="GBXM01041435">
    <property type="protein sequence ID" value="JAH67142.1"/>
    <property type="molecule type" value="Transcribed_RNA"/>
</dbReference>
<evidence type="ECO:0000313" key="1">
    <source>
        <dbReference type="EMBL" id="JAH67142.1"/>
    </source>
</evidence>
<protein>
    <submittedName>
        <fullName evidence="1">Uncharacterized protein</fullName>
    </submittedName>
</protein>
<reference evidence="1" key="1">
    <citation type="submission" date="2014-11" db="EMBL/GenBank/DDBJ databases">
        <authorList>
            <person name="Amaro Gonzalez C."/>
        </authorList>
    </citation>
    <scope>NUCLEOTIDE SEQUENCE</scope>
</reference>
<organism evidence="1">
    <name type="scientific">Anguilla anguilla</name>
    <name type="common">European freshwater eel</name>
    <name type="synonym">Muraena anguilla</name>
    <dbReference type="NCBI Taxonomy" id="7936"/>
    <lineage>
        <taxon>Eukaryota</taxon>
        <taxon>Metazoa</taxon>
        <taxon>Chordata</taxon>
        <taxon>Craniata</taxon>
        <taxon>Vertebrata</taxon>
        <taxon>Euteleostomi</taxon>
        <taxon>Actinopterygii</taxon>
        <taxon>Neopterygii</taxon>
        <taxon>Teleostei</taxon>
        <taxon>Anguilliformes</taxon>
        <taxon>Anguillidae</taxon>
        <taxon>Anguilla</taxon>
    </lineage>
</organism>
<dbReference type="AlphaFoldDB" id="A0A0E9UMW7"/>
<sequence>MQTPPLYSLLGKSFQPMKL</sequence>
<name>A0A0E9UMW7_ANGAN</name>
<reference evidence="1" key="2">
    <citation type="journal article" date="2015" name="Fish Shellfish Immunol.">
        <title>Early steps in the European eel (Anguilla anguilla)-Vibrio vulnificus interaction in the gills: Role of the RtxA13 toxin.</title>
        <authorList>
            <person name="Callol A."/>
            <person name="Pajuelo D."/>
            <person name="Ebbesson L."/>
            <person name="Teles M."/>
            <person name="MacKenzie S."/>
            <person name="Amaro C."/>
        </authorList>
    </citation>
    <scope>NUCLEOTIDE SEQUENCE</scope>
</reference>
<proteinExistence type="predicted"/>